<feature type="chain" id="PRO_5009443652" description="Plastocyanin-like domain-containing protein" evidence="2">
    <location>
        <begin position="29"/>
        <end position="146"/>
    </location>
</feature>
<protein>
    <recommendedName>
        <fullName evidence="5">Plastocyanin-like domain-containing protein</fullName>
    </recommendedName>
</protein>
<dbReference type="EMBL" id="CP017782">
    <property type="protein sequence ID" value="AOZ71354.1"/>
    <property type="molecule type" value="Genomic_DNA"/>
</dbReference>
<evidence type="ECO:0000256" key="2">
    <source>
        <dbReference type="SAM" id="SignalP"/>
    </source>
</evidence>
<sequence length="146" mass="15752">MTNLSRRGFLAATAAFAALPLVPARARAAADSFSLTATTRVIEVNGRAATVMGLLDAQGRPGLRLDPGQRFRTDLTNALDIDHRAFGPPMMPTTQPMKPGQSRSFDFEARRARFLHSHIPEQEIGLLGRAADRAPPPPPDRQDAAA</sequence>
<dbReference type="Proteomes" id="UP000176562">
    <property type="component" value="Plasmid pEJ01"/>
</dbReference>
<dbReference type="PROSITE" id="PS51318">
    <property type="entry name" value="TAT"/>
    <property type="match status" value="1"/>
</dbReference>
<evidence type="ECO:0000313" key="3">
    <source>
        <dbReference type="EMBL" id="AOZ71354.1"/>
    </source>
</evidence>
<dbReference type="InterPro" id="IPR008972">
    <property type="entry name" value="Cupredoxin"/>
</dbReference>
<proteinExistence type="predicted"/>
<dbReference type="SUPFAM" id="SSF49503">
    <property type="entry name" value="Cupredoxins"/>
    <property type="match status" value="1"/>
</dbReference>
<dbReference type="InterPro" id="IPR006311">
    <property type="entry name" value="TAT_signal"/>
</dbReference>
<feature type="region of interest" description="Disordered" evidence="1">
    <location>
        <begin position="123"/>
        <end position="146"/>
    </location>
</feature>
<accession>A0A1D9MHL8</accession>
<evidence type="ECO:0000256" key="1">
    <source>
        <dbReference type="SAM" id="MobiDB-lite"/>
    </source>
</evidence>
<gene>
    <name evidence="3" type="ORF">LPB142_18095</name>
</gene>
<feature type="signal peptide" evidence="2">
    <location>
        <begin position="1"/>
        <end position="28"/>
    </location>
</feature>
<organism evidence="3 4">
    <name type="scientific">Rhodobacter xanthinilyticus</name>
    <dbReference type="NCBI Taxonomy" id="1850250"/>
    <lineage>
        <taxon>Bacteria</taxon>
        <taxon>Pseudomonadati</taxon>
        <taxon>Pseudomonadota</taxon>
        <taxon>Alphaproteobacteria</taxon>
        <taxon>Rhodobacterales</taxon>
        <taxon>Rhodobacter group</taxon>
        <taxon>Rhodobacter</taxon>
    </lineage>
</organism>
<reference evidence="3 4" key="1">
    <citation type="submission" date="2016-10" db="EMBL/GenBank/DDBJ databases">
        <title>Rhodobacter sp. LPB0142, isolated from sea water.</title>
        <authorList>
            <person name="Kim E."/>
            <person name="Yi H."/>
        </authorList>
    </citation>
    <scope>NUCLEOTIDE SEQUENCE [LARGE SCALE GENOMIC DNA]</scope>
    <source>
        <strain evidence="3 4">LPB0142</strain>
        <plasmid evidence="4">Plasmid pej01</plasmid>
    </source>
</reference>
<geneLocation type="plasmid" evidence="4">
    <name>pej01</name>
</geneLocation>
<evidence type="ECO:0000313" key="4">
    <source>
        <dbReference type="Proteomes" id="UP000176562"/>
    </source>
</evidence>
<evidence type="ECO:0008006" key="5">
    <source>
        <dbReference type="Google" id="ProtNLM"/>
    </source>
</evidence>
<dbReference type="Gene3D" id="2.60.40.420">
    <property type="entry name" value="Cupredoxins - blue copper proteins"/>
    <property type="match status" value="1"/>
</dbReference>
<name>A0A1D9MHL8_9RHOB</name>
<dbReference type="KEGG" id="rhp:LPB142_18095"/>
<dbReference type="AlphaFoldDB" id="A0A1D9MHL8"/>
<keyword evidence="3" id="KW-0614">Plasmid</keyword>
<keyword evidence="2" id="KW-0732">Signal</keyword>
<keyword evidence="4" id="KW-1185">Reference proteome</keyword>